<dbReference type="EMBL" id="DRLI01000235">
    <property type="protein sequence ID" value="HHM02558.1"/>
    <property type="molecule type" value="Genomic_DNA"/>
</dbReference>
<name>A0A7V5VFB6_CALAY</name>
<sequence length="635" mass="72587">MDARQQALFFLKFLRNALQFRYPLSGTAKALYPDDSAGGTSSAGFIRIKDAQKVFTRIIPQSSWTYSLYRLERQRFECLETPDFSYLFTTDFIDRDIFIPDSRSGVKISLRENGGTGTLCLFYREQQPQIGQLPRLLQAERAGHPLNAIHTHDRAWIEDFEKNWWLYKQIPPHILSVTGQKLQNWFLRYFSGEEEKTSNIWTADDLQAFWNEYSLPAYGYLWKRWWQEEESPVFPFILSVMYHNPFWLSGAFSLLKTAAGSEGALVTLLKLIRQKFFVFTAGSRQLFGINPGGAAHIFTVDFPRFKLTGRCNENSALTALEIKAQFSVKIDKTVFLEFYPESNQLFIVPVLPFLSRGAYHTITVDIDGLSVKVPMIWRQFTVHIRGMRLKFLLKGRHWQLTLKWPPGLTKMILEQKEILKDTLNNRQKLYLDWVKPDPRAGALFYFDRHGRQLKTMPAENGIVQAAVLDKKGLLVPRGRIKAAAGKKSKSVNFLYPSALPALRGTHYELIIPGSGKIPLAVEDRAEDVIRRLKETPAAILESGLILTAPGAFVDALYAYTALRPLTLSYDAAAGLYGAIKWHIIVSDDIPVDRCREEDGYFFEKKGDCTIIRIKSAWAESFVKRYFNKGAVVSTV</sequence>
<comment type="caution">
    <text evidence="1">The sequence shown here is derived from an EMBL/GenBank/DDBJ whole genome shotgun (WGS) entry which is preliminary data.</text>
</comment>
<dbReference type="Proteomes" id="UP000885771">
    <property type="component" value="Unassembled WGS sequence"/>
</dbReference>
<gene>
    <name evidence="1" type="ORF">ENJ15_06055</name>
</gene>
<protein>
    <submittedName>
        <fullName evidence="1">Uncharacterized protein</fullName>
    </submittedName>
</protein>
<organism evidence="1">
    <name type="scientific">Caldithrix abyssi</name>
    <dbReference type="NCBI Taxonomy" id="187145"/>
    <lineage>
        <taxon>Bacteria</taxon>
        <taxon>Pseudomonadati</taxon>
        <taxon>Calditrichota</taxon>
        <taxon>Calditrichia</taxon>
        <taxon>Calditrichales</taxon>
        <taxon>Calditrichaceae</taxon>
        <taxon>Caldithrix</taxon>
    </lineage>
</organism>
<proteinExistence type="predicted"/>
<reference evidence="1" key="1">
    <citation type="journal article" date="2020" name="mSystems">
        <title>Genome- and Community-Level Interaction Insights into Carbon Utilization and Element Cycling Functions of Hydrothermarchaeota in Hydrothermal Sediment.</title>
        <authorList>
            <person name="Zhou Z."/>
            <person name="Liu Y."/>
            <person name="Xu W."/>
            <person name="Pan J."/>
            <person name="Luo Z.H."/>
            <person name="Li M."/>
        </authorList>
    </citation>
    <scope>NUCLEOTIDE SEQUENCE [LARGE SCALE GENOMIC DNA]</scope>
    <source>
        <strain evidence="1">HyVt-460</strain>
    </source>
</reference>
<accession>A0A7V5VFB6</accession>
<evidence type="ECO:0000313" key="1">
    <source>
        <dbReference type="EMBL" id="HHM02558.1"/>
    </source>
</evidence>
<dbReference type="AlphaFoldDB" id="A0A7V5VFB6"/>